<accession>A0A1X2GWH2</accession>
<comment type="caution">
    <text evidence="5">The sequence shown here is derived from an EMBL/GenBank/DDBJ whole genome shotgun (WGS) entry which is preliminary data.</text>
</comment>
<evidence type="ECO:0000313" key="5">
    <source>
        <dbReference type="EMBL" id="ORX62401.1"/>
    </source>
</evidence>
<dbReference type="InterPro" id="IPR007274">
    <property type="entry name" value="Cop_transporter"/>
</dbReference>
<comment type="subcellular location">
    <subcellularLocation>
        <location evidence="4">Membrane</location>
        <topology evidence="4">Multi-pass membrane protein</topology>
    </subcellularLocation>
</comment>
<feature type="transmembrane region" description="Helical" evidence="4">
    <location>
        <begin position="32"/>
        <end position="50"/>
    </location>
</feature>
<keyword evidence="4" id="KW-0186">Copper</keyword>
<proteinExistence type="inferred from homology"/>
<evidence type="ECO:0000256" key="3">
    <source>
        <dbReference type="ARBA" id="ARBA00023136"/>
    </source>
</evidence>
<dbReference type="AlphaFoldDB" id="A0A1X2GWH2"/>
<keyword evidence="2 4" id="KW-1133">Transmembrane helix</keyword>
<dbReference type="EMBL" id="MCGT01000002">
    <property type="protein sequence ID" value="ORX62401.1"/>
    <property type="molecule type" value="Genomic_DNA"/>
</dbReference>
<organism evidence="5 6">
    <name type="scientific">Hesseltinella vesiculosa</name>
    <dbReference type="NCBI Taxonomy" id="101127"/>
    <lineage>
        <taxon>Eukaryota</taxon>
        <taxon>Fungi</taxon>
        <taxon>Fungi incertae sedis</taxon>
        <taxon>Mucoromycota</taxon>
        <taxon>Mucoromycotina</taxon>
        <taxon>Mucoromycetes</taxon>
        <taxon>Mucorales</taxon>
        <taxon>Cunninghamellaceae</taxon>
        <taxon>Hesseltinella</taxon>
    </lineage>
</organism>
<evidence type="ECO:0000256" key="2">
    <source>
        <dbReference type="ARBA" id="ARBA00022989"/>
    </source>
</evidence>
<evidence type="ECO:0000256" key="1">
    <source>
        <dbReference type="ARBA" id="ARBA00022692"/>
    </source>
</evidence>
<dbReference type="OrthoDB" id="73901at2759"/>
<evidence type="ECO:0000256" key="4">
    <source>
        <dbReference type="RuleBase" id="RU367022"/>
    </source>
</evidence>
<keyword evidence="3 4" id="KW-0472">Membrane</keyword>
<keyword evidence="4" id="KW-0813">Transport</keyword>
<keyword evidence="4" id="KW-0406">Ion transport</keyword>
<dbReference type="Pfam" id="PF04145">
    <property type="entry name" value="Ctr"/>
    <property type="match status" value="1"/>
</dbReference>
<dbReference type="GO" id="GO:0005375">
    <property type="term" value="F:copper ion transmembrane transporter activity"/>
    <property type="evidence" value="ECO:0007669"/>
    <property type="project" value="UniProtKB-UniRule"/>
</dbReference>
<feature type="transmembrane region" description="Helical" evidence="4">
    <location>
        <begin position="71"/>
        <end position="88"/>
    </location>
</feature>
<dbReference type="PANTHER" id="PTHR12483:SF115">
    <property type="entry name" value="COPPER TRANSPORT PROTEIN"/>
    <property type="match status" value="1"/>
</dbReference>
<reference evidence="5 6" key="1">
    <citation type="submission" date="2016-07" db="EMBL/GenBank/DDBJ databases">
        <title>Pervasive Adenine N6-methylation of Active Genes in Fungi.</title>
        <authorList>
            <consortium name="DOE Joint Genome Institute"/>
            <person name="Mondo S.J."/>
            <person name="Dannebaum R.O."/>
            <person name="Kuo R.C."/>
            <person name="Labutti K."/>
            <person name="Haridas S."/>
            <person name="Kuo A."/>
            <person name="Salamov A."/>
            <person name="Ahrendt S.R."/>
            <person name="Lipzen A."/>
            <person name="Sullivan W."/>
            <person name="Andreopoulos W.B."/>
            <person name="Clum A."/>
            <person name="Lindquist E."/>
            <person name="Daum C."/>
            <person name="Ramamoorthy G.K."/>
            <person name="Gryganskyi A."/>
            <person name="Culley D."/>
            <person name="Magnuson J.K."/>
            <person name="James T.Y."/>
            <person name="O'Malley M.A."/>
            <person name="Stajich J.E."/>
            <person name="Spatafora J.W."/>
            <person name="Visel A."/>
            <person name="Grigoriev I.V."/>
        </authorList>
    </citation>
    <scope>NUCLEOTIDE SEQUENCE [LARGE SCALE GENOMIC DNA]</scope>
    <source>
        <strain evidence="5 6">NRRL 3301</strain>
    </source>
</reference>
<dbReference type="Proteomes" id="UP000242146">
    <property type="component" value="Unassembled WGS sequence"/>
</dbReference>
<protein>
    <recommendedName>
        <fullName evidence="4">Copper transport protein</fullName>
    </recommendedName>
</protein>
<keyword evidence="4" id="KW-0187">Copper transport</keyword>
<gene>
    <name evidence="5" type="ORF">DM01DRAFT_1331824</name>
</gene>
<dbReference type="PANTHER" id="PTHR12483">
    <property type="entry name" value="SOLUTE CARRIER FAMILY 31 COPPER TRANSPORTERS"/>
    <property type="match status" value="1"/>
</dbReference>
<keyword evidence="6" id="KW-1185">Reference proteome</keyword>
<dbReference type="GO" id="GO:0016020">
    <property type="term" value="C:membrane"/>
    <property type="evidence" value="ECO:0007669"/>
    <property type="project" value="UniProtKB-SubCell"/>
</dbReference>
<keyword evidence="1 4" id="KW-0812">Transmembrane</keyword>
<evidence type="ECO:0000313" key="6">
    <source>
        <dbReference type="Proteomes" id="UP000242146"/>
    </source>
</evidence>
<comment type="similarity">
    <text evidence="4">Belongs to the copper transporter (Ctr) (TC 1.A.56) family. SLC31A subfamily.</text>
</comment>
<name>A0A1X2GWH2_9FUNG</name>
<feature type="transmembrane region" description="Helical" evidence="4">
    <location>
        <begin position="94"/>
        <end position="113"/>
    </location>
</feature>
<sequence length="145" mass="16716">MDQTQSMKWWFHSDLANVHLLFPGFTLETGEHVFAAYLFIFIICWLERSITFVMDTTLAPRQHRESRWKLVLLRTLCYGLATVLRLWYMLITMYFNISLFAAVVIALTTGQLATEILKTSARVTRVEYRSTGKGADEAGQSLLTE</sequence>